<feature type="transmembrane region" description="Helical" evidence="1">
    <location>
        <begin position="7"/>
        <end position="26"/>
    </location>
</feature>
<feature type="transmembrane region" description="Helical" evidence="1">
    <location>
        <begin position="98"/>
        <end position="115"/>
    </location>
</feature>
<keyword evidence="1" id="KW-0812">Transmembrane</keyword>
<gene>
    <name evidence="2" type="ORF">B5D82_15185</name>
</gene>
<keyword evidence="1" id="KW-0472">Membrane</keyword>
<feature type="transmembrane region" description="Helical" evidence="1">
    <location>
        <begin position="73"/>
        <end position="92"/>
    </location>
</feature>
<sequence>MYYPKFIYENLPYAYFLVCAYLLAFYDTWPVYTSAGLLYCAGCITLVTRSEYRRLDRRKDIENNPAKKNNLPEWLYEYLPYGYFAVAMVIVLKTTSATLQFIAFCLMILALRNLLFRMNNRRKAKSLF</sequence>
<dbReference type="AlphaFoldDB" id="A0A222GAR9"/>
<reference evidence="2 3" key="1">
    <citation type="submission" date="2017-08" db="EMBL/GenBank/DDBJ databases">
        <title>Complete genome of Colwellia sp. NB097-1, a psychrophile bacterium ioslated from Bering Sea.</title>
        <authorList>
            <person name="Chen X."/>
        </authorList>
    </citation>
    <scope>NUCLEOTIDE SEQUENCE [LARGE SCALE GENOMIC DNA]</scope>
    <source>
        <strain evidence="2 3">NB097-1</strain>
    </source>
</reference>
<evidence type="ECO:0000313" key="3">
    <source>
        <dbReference type="Proteomes" id="UP000202259"/>
    </source>
</evidence>
<feature type="transmembrane region" description="Helical" evidence="1">
    <location>
        <begin position="32"/>
        <end position="52"/>
    </location>
</feature>
<name>A0A222GAR9_9GAMM</name>
<accession>A0A222GAR9</accession>
<dbReference type="Proteomes" id="UP000202259">
    <property type="component" value="Chromosome"/>
</dbReference>
<evidence type="ECO:0000256" key="1">
    <source>
        <dbReference type="SAM" id="Phobius"/>
    </source>
</evidence>
<dbReference type="KEGG" id="cber:B5D82_15185"/>
<keyword evidence="1" id="KW-1133">Transmembrane helix</keyword>
<dbReference type="OrthoDB" id="6227426at2"/>
<proteinExistence type="predicted"/>
<keyword evidence="3" id="KW-1185">Reference proteome</keyword>
<organism evidence="2 3">
    <name type="scientific">Cognaticolwellia beringensis</name>
    <dbReference type="NCBI Taxonomy" id="1967665"/>
    <lineage>
        <taxon>Bacteria</taxon>
        <taxon>Pseudomonadati</taxon>
        <taxon>Pseudomonadota</taxon>
        <taxon>Gammaproteobacteria</taxon>
        <taxon>Alteromonadales</taxon>
        <taxon>Colwelliaceae</taxon>
        <taxon>Cognaticolwellia</taxon>
    </lineage>
</organism>
<dbReference type="EMBL" id="CP020465">
    <property type="protein sequence ID" value="ASP48995.1"/>
    <property type="molecule type" value="Genomic_DNA"/>
</dbReference>
<dbReference type="RefSeq" id="WP_081152705.1">
    <property type="nucleotide sequence ID" value="NZ_CP020465.1"/>
</dbReference>
<evidence type="ECO:0000313" key="2">
    <source>
        <dbReference type="EMBL" id="ASP48995.1"/>
    </source>
</evidence>
<protein>
    <submittedName>
        <fullName evidence="2">Uncharacterized protein</fullName>
    </submittedName>
</protein>